<keyword evidence="1" id="KW-0732">Signal</keyword>
<evidence type="ECO:0000313" key="4">
    <source>
        <dbReference type="Proteomes" id="UP000010116"/>
    </source>
</evidence>
<dbReference type="HOGENOM" id="CLU_2384474_0_0_6"/>
<organism evidence="3 4">
    <name type="scientific">SAR86 cluster bacterium SAR86B</name>
    <dbReference type="NCBI Taxonomy" id="1123867"/>
    <lineage>
        <taxon>Bacteria</taxon>
        <taxon>Pseudomonadati</taxon>
        <taxon>Pseudomonadota</taxon>
        <taxon>Gammaproteobacteria</taxon>
        <taxon>SAR86 cluster</taxon>
    </lineage>
</organism>
<feature type="signal peptide" evidence="1">
    <location>
        <begin position="1"/>
        <end position="20"/>
    </location>
</feature>
<name>J5KAB5_9GAMM</name>
<dbReference type="SUPFAM" id="SSF57414">
    <property type="entry name" value="Hairpin loop containing domain-like"/>
    <property type="match status" value="1"/>
</dbReference>
<dbReference type="Proteomes" id="UP000010116">
    <property type="component" value="Unassembled WGS sequence"/>
</dbReference>
<dbReference type="InterPro" id="IPR003609">
    <property type="entry name" value="Pan_app"/>
</dbReference>
<dbReference type="EMBL" id="JH611193">
    <property type="protein sequence ID" value="EJP72378.1"/>
    <property type="molecule type" value="Genomic_DNA"/>
</dbReference>
<dbReference type="PROSITE" id="PS50948">
    <property type="entry name" value="PAN"/>
    <property type="match status" value="1"/>
</dbReference>
<feature type="chain" id="PRO_5003784815" evidence="1">
    <location>
        <begin position="21"/>
        <end position="94"/>
    </location>
</feature>
<reference evidence="3 4" key="1">
    <citation type="journal article" date="2012" name="ISME J.">
        <title>Genomic insights to SAR86, an abundant and uncultivated marine bacterial lineage.</title>
        <authorList>
            <person name="Dupont C.L."/>
            <person name="Rusch D.B."/>
            <person name="Yooseph S."/>
            <person name="Lombardo M.J."/>
            <person name="Richter R.A."/>
            <person name="Valas R."/>
            <person name="Novotny M."/>
            <person name="Yee-Greenbaum J."/>
            <person name="Selengut J.D."/>
            <person name="Haft D.H."/>
            <person name="Halpern A.L."/>
            <person name="Lasken R.S."/>
            <person name="Nealson K."/>
            <person name="Friedman R."/>
            <person name="Venter J.C."/>
        </authorList>
    </citation>
    <scope>NUCLEOTIDE SEQUENCE [LARGE SCALE GENOMIC DNA]</scope>
</reference>
<protein>
    <submittedName>
        <fullName evidence="3">PAN domain protein</fullName>
    </submittedName>
</protein>
<dbReference type="Pfam" id="PF00024">
    <property type="entry name" value="PAN_1"/>
    <property type="match status" value="1"/>
</dbReference>
<dbReference type="AlphaFoldDB" id="J5KAB5"/>
<accession>J5KAB5</accession>
<proteinExistence type="predicted"/>
<sequence>MKKIIPLLTIVMFAIPSVNAGVDFSIKENISFDGKIATVKTSKKFRNVEACQKLCESRNSCAAFVLNTKAGSCTILKSVTDEDAKEGVTSGSKS</sequence>
<evidence type="ECO:0000256" key="1">
    <source>
        <dbReference type="SAM" id="SignalP"/>
    </source>
</evidence>
<evidence type="ECO:0000313" key="3">
    <source>
        <dbReference type="EMBL" id="EJP72378.1"/>
    </source>
</evidence>
<evidence type="ECO:0000259" key="2">
    <source>
        <dbReference type="PROSITE" id="PS50948"/>
    </source>
</evidence>
<dbReference type="Gene3D" id="3.50.4.10">
    <property type="entry name" value="Hepatocyte Growth Factor"/>
    <property type="match status" value="1"/>
</dbReference>
<gene>
    <name evidence="3" type="ORF">NT02SARS_1250</name>
</gene>
<feature type="domain" description="Apple" evidence="2">
    <location>
        <begin position="18"/>
        <end position="94"/>
    </location>
</feature>